<reference evidence="2 3" key="1">
    <citation type="journal article" date="2014" name="Genome Announc.">
        <title>Draft Genome Sequence of Lutibaculum baratangense Strain AMV1T, Isolated from a Mud Volcano in Andamans, India.</title>
        <authorList>
            <person name="Singh A."/>
            <person name="Sreenivas A."/>
            <person name="Sathyanarayana Reddy G."/>
            <person name="Pinnaka A.K."/>
            <person name="Shivaji S."/>
        </authorList>
    </citation>
    <scope>NUCLEOTIDE SEQUENCE [LARGE SCALE GENOMIC DNA]</scope>
    <source>
        <strain evidence="2 3">AMV1</strain>
    </source>
</reference>
<proteinExistence type="predicted"/>
<accession>V4T9S8</accession>
<feature type="transmembrane region" description="Helical" evidence="1">
    <location>
        <begin position="93"/>
        <end position="114"/>
    </location>
</feature>
<dbReference type="RefSeq" id="WP_023433444.1">
    <property type="nucleotide sequence ID" value="NZ_AWXZ01000039.1"/>
</dbReference>
<gene>
    <name evidence="2" type="ORF">N177_3326</name>
</gene>
<evidence type="ECO:0000313" key="3">
    <source>
        <dbReference type="Proteomes" id="UP000017819"/>
    </source>
</evidence>
<sequence>MSTRAITGGWRLLFALSGWIVWAAAFAVLYAVQGYFCHSAATLPDILGLPGLTVLLVVVWLIHLGAIGVLEWKAIGQSRRRPEETGEIVLARLSHIVNVTAALALIWFGAPILVLPPCG</sequence>
<protein>
    <submittedName>
        <fullName evidence="2">Uncharacterized protein</fullName>
    </submittedName>
</protein>
<evidence type="ECO:0000313" key="2">
    <source>
        <dbReference type="EMBL" id="ESR23258.1"/>
    </source>
</evidence>
<dbReference type="AlphaFoldDB" id="V4T9S8"/>
<dbReference type="Proteomes" id="UP000017819">
    <property type="component" value="Unassembled WGS sequence"/>
</dbReference>
<feature type="transmembrane region" description="Helical" evidence="1">
    <location>
        <begin position="52"/>
        <end position="72"/>
    </location>
</feature>
<evidence type="ECO:0000256" key="1">
    <source>
        <dbReference type="SAM" id="Phobius"/>
    </source>
</evidence>
<organism evidence="2 3">
    <name type="scientific">Lutibaculum baratangense AMV1</name>
    <dbReference type="NCBI Taxonomy" id="631454"/>
    <lineage>
        <taxon>Bacteria</taxon>
        <taxon>Pseudomonadati</taxon>
        <taxon>Pseudomonadota</taxon>
        <taxon>Alphaproteobacteria</taxon>
        <taxon>Hyphomicrobiales</taxon>
        <taxon>Tepidamorphaceae</taxon>
        <taxon>Lutibaculum</taxon>
    </lineage>
</organism>
<dbReference type="OrthoDB" id="8019591at2"/>
<feature type="transmembrane region" description="Helical" evidence="1">
    <location>
        <begin position="12"/>
        <end position="32"/>
    </location>
</feature>
<dbReference type="EMBL" id="AWXZ01000039">
    <property type="protein sequence ID" value="ESR23258.1"/>
    <property type="molecule type" value="Genomic_DNA"/>
</dbReference>
<keyword evidence="1" id="KW-1133">Transmembrane helix</keyword>
<comment type="caution">
    <text evidence="2">The sequence shown here is derived from an EMBL/GenBank/DDBJ whole genome shotgun (WGS) entry which is preliminary data.</text>
</comment>
<keyword evidence="3" id="KW-1185">Reference proteome</keyword>
<keyword evidence="1" id="KW-0472">Membrane</keyword>
<dbReference type="STRING" id="631454.N177_3326"/>
<keyword evidence="1" id="KW-0812">Transmembrane</keyword>
<name>V4T9S8_9HYPH</name>